<evidence type="ECO:0000256" key="1">
    <source>
        <dbReference type="SAM" id="MobiDB-lite"/>
    </source>
</evidence>
<feature type="transmembrane region" description="Helical" evidence="2">
    <location>
        <begin position="6"/>
        <end position="26"/>
    </location>
</feature>
<reference evidence="3" key="1">
    <citation type="submission" date="2023-10" db="EMBL/GenBank/DDBJ databases">
        <title>Screening of Alkalihalophilus pseudofirmusBZ-TG-HK211 and Its Alleviation of Salt Stress on Rapeseed Growth.</title>
        <authorList>
            <person name="Zhao B."/>
            <person name="Guo T."/>
        </authorList>
    </citation>
    <scope>NUCLEOTIDE SEQUENCE</scope>
    <source>
        <strain evidence="3">BZ-TG-HK211</strain>
    </source>
</reference>
<name>A0AAJ2KSA1_ALKPS</name>
<gene>
    <name evidence="3" type="ORF">RYX45_02200</name>
</gene>
<feature type="compositionally biased region" description="Basic and acidic residues" evidence="1">
    <location>
        <begin position="55"/>
        <end position="68"/>
    </location>
</feature>
<dbReference type="AlphaFoldDB" id="A0AAJ2KSA1"/>
<proteinExistence type="predicted"/>
<evidence type="ECO:0000313" key="4">
    <source>
        <dbReference type="Proteomes" id="UP001285636"/>
    </source>
</evidence>
<protein>
    <submittedName>
        <fullName evidence="3">Uncharacterized protein</fullName>
    </submittedName>
</protein>
<organism evidence="3 4">
    <name type="scientific">Alkalihalophilus pseudofirmus</name>
    <name type="common">Bacillus pseudofirmus</name>
    <dbReference type="NCBI Taxonomy" id="79885"/>
    <lineage>
        <taxon>Bacteria</taxon>
        <taxon>Bacillati</taxon>
        <taxon>Bacillota</taxon>
        <taxon>Bacilli</taxon>
        <taxon>Bacillales</taxon>
        <taxon>Bacillaceae</taxon>
        <taxon>Alkalihalophilus</taxon>
    </lineage>
</organism>
<evidence type="ECO:0000313" key="3">
    <source>
        <dbReference type="EMBL" id="MDV2883977.1"/>
    </source>
</evidence>
<keyword evidence="2" id="KW-0812">Transmembrane</keyword>
<evidence type="ECO:0000256" key="2">
    <source>
        <dbReference type="SAM" id="Phobius"/>
    </source>
</evidence>
<feature type="region of interest" description="Disordered" evidence="1">
    <location>
        <begin position="31"/>
        <end position="107"/>
    </location>
</feature>
<comment type="caution">
    <text evidence="3">The sequence shown here is derived from an EMBL/GenBank/DDBJ whole genome shotgun (WGS) entry which is preliminary data.</text>
</comment>
<dbReference type="EMBL" id="JAWJAY010000001">
    <property type="protein sequence ID" value="MDV2883977.1"/>
    <property type="molecule type" value="Genomic_DNA"/>
</dbReference>
<keyword evidence="2" id="KW-0472">Membrane</keyword>
<dbReference type="RefSeq" id="WP_323465764.1">
    <property type="nucleotide sequence ID" value="NZ_CP144224.1"/>
</dbReference>
<feature type="compositionally biased region" description="Basic and acidic residues" evidence="1">
    <location>
        <begin position="76"/>
        <end position="90"/>
    </location>
</feature>
<accession>A0AAJ2KSA1</accession>
<keyword evidence="2" id="KW-1133">Transmembrane helix</keyword>
<sequence>MESLFDFIFSNLFFVILVIGGIMSFFNRMSSGGEEGEQQNRPGRQQQPPPGQRQQRQEEQVDWREIFKQEQPQARTEQDRPEPRFEERPVSFEPVSQQKEVAEGVDRQQELYDRYERLKDKKREAVNQFERTVPQKPAEGSEKRSKLDLELNRLSNKEAMKAVVWAEVLGKPRGKNPHQTFSQIRRQR</sequence>
<dbReference type="Proteomes" id="UP001285636">
    <property type="component" value="Unassembled WGS sequence"/>
</dbReference>